<dbReference type="GO" id="GO:0008616">
    <property type="term" value="P:tRNA queuosine(34) biosynthetic process"/>
    <property type="evidence" value="ECO:0007669"/>
    <property type="project" value="UniProtKB-UniRule"/>
</dbReference>
<dbReference type="HOGENOM" id="CLU_039110_1_1_4"/>
<dbReference type="UniPathway" id="UPA00392"/>
<dbReference type="Gene3D" id="3.40.1780.10">
    <property type="entry name" value="QueA-like"/>
    <property type="match status" value="1"/>
</dbReference>
<dbReference type="InterPro" id="IPR042119">
    <property type="entry name" value="QueA_dom2"/>
</dbReference>
<dbReference type="NCBIfam" id="TIGR00113">
    <property type="entry name" value="queA"/>
    <property type="match status" value="1"/>
</dbReference>
<dbReference type="PANTHER" id="PTHR30307:SF0">
    <property type="entry name" value="S-ADENOSYLMETHIONINE:TRNA RIBOSYLTRANSFERASE-ISOMERASE"/>
    <property type="match status" value="1"/>
</dbReference>
<evidence type="ECO:0000256" key="5">
    <source>
        <dbReference type="ARBA" id="ARBA00022679"/>
    </source>
</evidence>
<evidence type="ECO:0000256" key="3">
    <source>
        <dbReference type="ARBA" id="ARBA00011245"/>
    </source>
</evidence>
<dbReference type="PANTHER" id="PTHR30307">
    <property type="entry name" value="S-ADENOSYLMETHIONINE:TRNA RIBOSYLTRANSFERASE-ISOMERASE"/>
    <property type="match status" value="1"/>
</dbReference>
<evidence type="ECO:0000256" key="11">
    <source>
        <dbReference type="ARBA" id="ARBA00069325"/>
    </source>
</evidence>
<evidence type="ECO:0000256" key="9">
    <source>
        <dbReference type="ARBA" id="ARBA00061210"/>
    </source>
</evidence>
<evidence type="ECO:0000256" key="10">
    <source>
        <dbReference type="ARBA" id="ARBA00066503"/>
    </source>
</evidence>
<keyword evidence="7 13" id="KW-0671">Queuosine biosynthesis</keyword>
<evidence type="ECO:0000313" key="15">
    <source>
        <dbReference type="Proteomes" id="UP000004105"/>
    </source>
</evidence>
<dbReference type="InterPro" id="IPR042118">
    <property type="entry name" value="QueA_dom1"/>
</dbReference>
<evidence type="ECO:0000256" key="2">
    <source>
        <dbReference type="ARBA" id="ARBA00004691"/>
    </source>
</evidence>
<dbReference type="EMBL" id="AFAY01000042">
    <property type="protein sequence ID" value="EGF10395.1"/>
    <property type="molecule type" value="Genomic_DNA"/>
</dbReference>
<evidence type="ECO:0000256" key="13">
    <source>
        <dbReference type="HAMAP-Rule" id="MF_00113"/>
    </source>
</evidence>
<dbReference type="GO" id="GO:0051075">
    <property type="term" value="F:S-adenosylmethionine:tRNA ribosyltransferase-isomerase activity"/>
    <property type="evidence" value="ECO:0007669"/>
    <property type="project" value="UniProtKB-EC"/>
</dbReference>
<evidence type="ECO:0000256" key="6">
    <source>
        <dbReference type="ARBA" id="ARBA00022691"/>
    </source>
</evidence>
<organism evidence="14 15">
    <name type="scientific">Neisseria bacilliformis ATCC BAA-1200</name>
    <dbReference type="NCBI Taxonomy" id="888742"/>
    <lineage>
        <taxon>Bacteria</taxon>
        <taxon>Pseudomonadati</taxon>
        <taxon>Pseudomonadota</taxon>
        <taxon>Betaproteobacteria</taxon>
        <taxon>Neisseriales</taxon>
        <taxon>Neisseriaceae</taxon>
        <taxon>Neisseria</taxon>
    </lineage>
</organism>
<dbReference type="InterPro" id="IPR003699">
    <property type="entry name" value="QueA"/>
</dbReference>
<keyword evidence="14" id="KW-0413">Isomerase</keyword>
<keyword evidence="6 13" id="KW-0949">S-adenosyl-L-methionine</keyword>
<comment type="caution">
    <text evidence="14">The sequence shown here is derived from an EMBL/GenBank/DDBJ whole genome shotgun (WGS) entry which is preliminary data.</text>
</comment>
<evidence type="ECO:0000256" key="8">
    <source>
        <dbReference type="ARBA" id="ARBA00052751"/>
    </source>
</evidence>
<dbReference type="SUPFAM" id="SSF111337">
    <property type="entry name" value="QueA-like"/>
    <property type="match status" value="1"/>
</dbReference>
<comment type="function">
    <text evidence="13">Transfers and isomerizes the ribose moiety from AdoMet to the 7-aminomethyl group of 7-deazaguanine (preQ1-tRNA) to give epoxyqueuosine (oQ-tRNA).</text>
</comment>
<dbReference type="AlphaFoldDB" id="F2BE76"/>
<evidence type="ECO:0000256" key="1">
    <source>
        <dbReference type="ARBA" id="ARBA00004496"/>
    </source>
</evidence>
<proteinExistence type="inferred from homology"/>
<comment type="pathway">
    <text evidence="2 13">tRNA modification; tRNA-queuosine biosynthesis.</text>
</comment>
<dbReference type="EC" id="2.4.99.17" evidence="10 13"/>
<protein>
    <recommendedName>
        <fullName evidence="11 13">S-adenosylmethionine:tRNA ribosyltransferase-isomerase</fullName>
        <ecNumber evidence="10 13">2.4.99.17</ecNumber>
    </recommendedName>
    <alternativeName>
        <fullName evidence="12 13">Queuosine biosynthesis protein QueA</fullName>
    </alternativeName>
</protein>
<dbReference type="Pfam" id="PF02547">
    <property type="entry name" value="Queuosine_synth"/>
    <property type="match status" value="1"/>
</dbReference>
<sequence>MMVPDFPVQPVNRAAVGAFDAAVGLDGQENARVAVPGFVARAAAMQRQLLRRDDDGFLVRVAHGWFLYFRLRRAASQMVQNGGILLDKPLPVHGRGRLKAAFQTASPPQLRYNRAFSQRLCVPRFFRRLPMLLSDFDFHLPEHLIAQHPPAERGASRLLVALPDGTLRDETFAFLPQLVRAGDLFVFNNTKVVKARLFGQKESGGRIEALIERVLDAHTALAHIRASKSPKPGTVLLFDGGIRAEMTERAGELFTLRFAGEQSVWQILERHGRLPLPPYIARAAAAEDEARYQTVYAKHQGAVAAPTAGLHFTEALLAELEARGARTAEITLHVGAGTFQPVRTENVAEHKMHSEWYDIPAETAEAVAETKALGGRVWAVGTTSVRALESAARATGCLSAGSGDTDIFLTPGCRFNVADCLITNFHLPKSTLLMLVSAFAGTEEIRRIYRHAVEREYRFFSYGDAMVLGRKEAV</sequence>
<comment type="subunit">
    <text evidence="3 13">Monomer.</text>
</comment>
<reference evidence="14 15" key="1">
    <citation type="submission" date="2011-02" db="EMBL/GenBank/DDBJ databases">
        <authorList>
            <person name="Muzny D."/>
            <person name="Qin X."/>
            <person name="Deng J."/>
            <person name="Jiang H."/>
            <person name="Liu Y."/>
            <person name="Qu J."/>
            <person name="Song X.-Z."/>
            <person name="Zhang L."/>
            <person name="Thornton R."/>
            <person name="Coyle M."/>
            <person name="Francisco L."/>
            <person name="Jackson L."/>
            <person name="Javaid M."/>
            <person name="Korchina V."/>
            <person name="Kovar C."/>
            <person name="Mata R."/>
            <person name="Mathew T."/>
            <person name="Ngo R."/>
            <person name="Nguyen L."/>
            <person name="Nguyen N."/>
            <person name="Okwuonu G."/>
            <person name="Ongeri F."/>
            <person name="Pham C."/>
            <person name="Simmons D."/>
            <person name="Wilczek-Boney K."/>
            <person name="Hale W."/>
            <person name="Jakkamsetti A."/>
            <person name="Pham P."/>
            <person name="Ruth R."/>
            <person name="San Lucas F."/>
            <person name="Warren J."/>
            <person name="Zhang J."/>
            <person name="Zhao Z."/>
            <person name="Zhou C."/>
            <person name="Zhu D."/>
            <person name="Lee S."/>
            <person name="Bess C."/>
            <person name="Blankenburg K."/>
            <person name="Forbes L."/>
            <person name="Fu Q."/>
            <person name="Gubbala S."/>
            <person name="Hirani K."/>
            <person name="Jayaseelan J.C."/>
            <person name="Lara F."/>
            <person name="Munidasa M."/>
            <person name="Palculict T."/>
            <person name="Patil S."/>
            <person name="Pu L.-L."/>
            <person name="Saada N."/>
            <person name="Tang L."/>
            <person name="Weissenberger G."/>
            <person name="Zhu Y."/>
            <person name="Hemphill L."/>
            <person name="Shang Y."/>
            <person name="Youmans B."/>
            <person name="Ayvaz T."/>
            <person name="Ross M."/>
            <person name="Santibanez J."/>
            <person name="Aqrawi P."/>
            <person name="Gross S."/>
            <person name="Joshi V."/>
            <person name="Fowler G."/>
            <person name="Nazareth L."/>
            <person name="Reid J."/>
            <person name="Worley K."/>
            <person name="Petrosino J."/>
            <person name="Highlander S."/>
            <person name="Gibbs R."/>
        </authorList>
    </citation>
    <scope>NUCLEOTIDE SEQUENCE [LARGE SCALE GENOMIC DNA]</scope>
    <source>
        <strain evidence="14 15">ATCC BAA-1200</strain>
    </source>
</reference>
<dbReference type="NCBIfam" id="NF001140">
    <property type="entry name" value="PRK00147.1"/>
    <property type="match status" value="1"/>
</dbReference>
<accession>F2BE76</accession>
<dbReference type="Proteomes" id="UP000004105">
    <property type="component" value="Unassembled WGS sequence"/>
</dbReference>
<evidence type="ECO:0000313" key="14">
    <source>
        <dbReference type="EMBL" id="EGF10395.1"/>
    </source>
</evidence>
<name>F2BE76_9NEIS</name>
<evidence type="ECO:0000256" key="7">
    <source>
        <dbReference type="ARBA" id="ARBA00022785"/>
    </source>
</evidence>
<dbReference type="HAMAP" id="MF_00113">
    <property type="entry name" value="QueA"/>
    <property type="match status" value="1"/>
</dbReference>
<evidence type="ECO:0000256" key="4">
    <source>
        <dbReference type="ARBA" id="ARBA00022490"/>
    </source>
</evidence>
<gene>
    <name evidence="14" type="primary">queA2</name>
    <name evidence="13" type="synonym">queA</name>
    <name evidence="14" type="ORF">HMPREF9123_2032</name>
</gene>
<dbReference type="FunFam" id="3.40.1780.10:FF:000001">
    <property type="entry name" value="S-adenosylmethionine:tRNA ribosyltransferase-isomerase"/>
    <property type="match status" value="1"/>
</dbReference>
<keyword evidence="4 13" id="KW-0963">Cytoplasm</keyword>
<dbReference type="InterPro" id="IPR036100">
    <property type="entry name" value="QueA_sf"/>
</dbReference>
<keyword evidence="15" id="KW-1185">Reference proteome</keyword>
<comment type="catalytic activity">
    <reaction evidence="8 13">
        <text>7-aminomethyl-7-carbaguanosine(34) in tRNA + S-adenosyl-L-methionine = epoxyqueuosine(34) in tRNA + adenine + L-methionine + 2 H(+)</text>
        <dbReference type="Rhea" id="RHEA:32155"/>
        <dbReference type="Rhea" id="RHEA-COMP:10342"/>
        <dbReference type="Rhea" id="RHEA-COMP:18582"/>
        <dbReference type="ChEBI" id="CHEBI:15378"/>
        <dbReference type="ChEBI" id="CHEBI:16708"/>
        <dbReference type="ChEBI" id="CHEBI:57844"/>
        <dbReference type="ChEBI" id="CHEBI:59789"/>
        <dbReference type="ChEBI" id="CHEBI:82833"/>
        <dbReference type="ChEBI" id="CHEBI:194443"/>
        <dbReference type="EC" id="2.4.99.17"/>
    </reaction>
</comment>
<comment type="similarity">
    <text evidence="9 13">Belongs to the QueA family.</text>
</comment>
<dbReference type="STRING" id="267212.GCA_001063965_00480"/>
<dbReference type="GO" id="GO:0005737">
    <property type="term" value="C:cytoplasm"/>
    <property type="evidence" value="ECO:0007669"/>
    <property type="project" value="UniProtKB-SubCell"/>
</dbReference>
<evidence type="ECO:0000256" key="12">
    <source>
        <dbReference type="ARBA" id="ARBA00076160"/>
    </source>
</evidence>
<keyword evidence="5 13" id="KW-0808">Transferase</keyword>
<dbReference type="Gene3D" id="2.40.10.240">
    <property type="entry name" value="QueA-like"/>
    <property type="match status" value="1"/>
</dbReference>
<comment type="subcellular location">
    <subcellularLocation>
        <location evidence="1 13">Cytoplasm</location>
    </subcellularLocation>
</comment>